<accession>A0A3N0XFN0</accession>
<evidence type="ECO:0000313" key="3">
    <source>
        <dbReference type="Proteomes" id="UP000281406"/>
    </source>
</evidence>
<keyword evidence="1" id="KW-0175">Coiled coil</keyword>
<name>A0A3N0XFN0_ANAGA</name>
<evidence type="ECO:0000256" key="1">
    <source>
        <dbReference type="SAM" id="Coils"/>
    </source>
</evidence>
<comment type="caution">
    <text evidence="2">The sequence shown here is derived from an EMBL/GenBank/DDBJ whole genome shotgun (WGS) entry which is preliminary data.</text>
</comment>
<organism evidence="2 3">
    <name type="scientific">Anabarilius grahami</name>
    <name type="common">Kanglang fish</name>
    <name type="synonym">Barilius grahami</name>
    <dbReference type="NCBI Taxonomy" id="495550"/>
    <lineage>
        <taxon>Eukaryota</taxon>
        <taxon>Metazoa</taxon>
        <taxon>Chordata</taxon>
        <taxon>Craniata</taxon>
        <taxon>Vertebrata</taxon>
        <taxon>Euteleostomi</taxon>
        <taxon>Actinopterygii</taxon>
        <taxon>Neopterygii</taxon>
        <taxon>Teleostei</taxon>
        <taxon>Ostariophysi</taxon>
        <taxon>Cypriniformes</taxon>
        <taxon>Xenocyprididae</taxon>
        <taxon>Xenocypridinae</taxon>
        <taxon>Xenocypridinae incertae sedis</taxon>
        <taxon>Anabarilius</taxon>
    </lineage>
</organism>
<dbReference type="AlphaFoldDB" id="A0A3N0XFN0"/>
<feature type="coiled-coil region" evidence="1">
    <location>
        <begin position="20"/>
        <end position="58"/>
    </location>
</feature>
<gene>
    <name evidence="2" type="ORF">DPX16_12294</name>
</gene>
<sequence length="159" mass="17933">MDGHFAYIDMENPTENPSKAAEYLKELNKIIETQQELLEKQKNRIEELEQQVCDLCQENACLKDQHQRHLATCRLQQQGNSHPTLGAIKENVIQENYDQECLFVGLNDNEQTHLTGRLWAVYVQRFQVLCQNASSVSAGAVHVSSTTHACDADAGAGKY</sequence>
<proteinExistence type="predicted"/>
<dbReference type="EMBL" id="RJVU01075544">
    <property type="protein sequence ID" value="ROI16176.1"/>
    <property type="molecule type" value="Genomic_DNA"/>
</dbReference>
<dbReference type="Proteomes" id="UP000281406">
    <property type="component" value="Unassembled WGS sequence"/>
</dbReference>
<evidence type="ECO:0000313" key="2">
    <source>
        <dbReference type="EMBL" id="ROI16176.1"/>
    </source>
</evidence>
<reference evidence="2 3" key="1">
    <citation type="submission" date="2018-10" db="EMBL/GenBank/DDBJ databases">
        <title>Genome assembly for a Yunnan-Guizhou Plateau 3E fish, Anabarilius grahami (Regan), and its evolutionary and genetic applications.</title>
        <authorList>
            <person name="Jiang W."/>
        </authorList>
    </citation>
    <scope>NUCLEOTIDE SEQUENCE [LARGE SCALE GENOMIC DNA]</scope>
    <source>
        <strain evidence="2">AG-KIZ</strain>
        <tissue evidence="2">Muscle</tissue>
    </source>
</reference>
<protein>
    <submittedName>
        <fullName evidence="2">IQ motif and SEC7 domain-containing protein 2</fullName>
    </submittedName>
</protein>
<dbReference type="OrthoDB" id="8960626at2759"/>
<keyword evidence="3" id="KW-1185">Reference proteome</keyword>